<keyword evidence="3" id="KW-0249">Electron transport</keyword>
<dbReference type="GO" id="GO:0009055">
    <property type="term" value="F:electron transfer activity"/>
    <property type="evidence" value="ECO:0007669"/>
    <property type="project" value="InterPro"/>
</dbReference>
<keyword evidence="2" id="KW-0479">Metal-binding</keyword>
<reference evidence="7" key="1">
    <citation type="submission" date="2017-10" db="EMBL/GenBank/DDBJ databases">
        <title>Chryseobacterium sp. B5 is a hydrocarbonoclastic and plant growth promoting bacterium.</title>
        <authorList>
            <person name="Thijs S."/>
            <person name="Gkorezis P."/>
            <person name="Van Hamme J."/>
        </authorList>
    </citation>
    <scope>NUCLEOTIDE SEQUENCE</scope>
    <source>
        <strain evidence="7">B5</strain>
    </source>
</reference>
<keyword evidence="5" id="KW-0732">Signal</keyword>
<dbReference type="SUPFAM" id="SSF49503">
    <property type="entry name" value="Cupredoxins"/>
    <property type="match status" value="1"/>
</dbReference>
<dbReference type="Pfam" id="PF00127">
    <property type="entry name" value="Copper-bind"/>
    <property type="match status" value="1"/>
</dbReference>
<dbReference type="NCBIfam" id="TIGR02695">
    <property type="entry name" value="azurin"/>
    <property type="match status" value="1"/>
</dbReference>
<feature type="signal peptide" evidence="5">
    <location>
        <begin position="1"/>
        <end position="21"/>
    </location>
</feature>
<dbReference type="EMBL" id="PEKC01000020">
    <property type="protein sequence ID" value="PII36348.1"/>
    <property type="molecule type" value="Genomic_DNA"/>
</dbReference>
<evidence type="ECO:0000256" key="3">
    <source>
        <dbReference type="ARBA" id="ARBA00022982"/>
    </source>
</evidence>
<dbReference type="InterPro" id="IPR028871">
    <property type="entry name" value="BlueCu_1_BS"/>
</dbReference>
<evidence type="ECO:0000259" key="6">
    <source>
        <dbReference type="Pfam" id="PF00127"/>
    </source>
</evidence>
<dbReference type="InterPro" id="IPR014068">
    <property type="entry name" value="Azurin"/>
</dbReference>
<proteinExistence type="predicted"/>
<keyword evidence="4" id="KW-0186">Copper</keyword>
<sequence length="163" mass="17685">MHTRITAAAALLAAFCLNAQAQHAQPTPASSVAHPACETTIEGQPGKRFSLAEIRVSARCENFTVHLVHTGRKPWQEAGHNWVLARSADIDAVIAYGLRAGPDRAWVDHADARVIAATQMLSGGEHATVTFPVARLQKGESYTYFCSYPSHALPMRGRLVLED</sequence>
<evidence type="ECO:0000256" key="1">
    <source>
        <dbReference type="ARBA" id="ARBA00022448"/>
    </source>
</evidence>
<protein>
    <submittedName>
        <fullName evidence="7">Azurin</fullName>
    </submittedName>
</protein>
<dbReference type="PROSITE" id="PS00196">
    <property type="entry name" value="COPPER_BLUE"/>
    <property type="match status" value="1"/>
</dbReference>
<evidence type="ECO:0000256" key="5">
    <source>
        <dbReference type="SAM" id="SignalP"/>
    </source>
</evidence>
<evidence type="ECO:0000256" key="2">
    <source>
        <dbReference type="ARBA" id="ARBA00022723"/>
    </source>
</evidence>
<dbReference type="CDD" id="cd13922">
    <property type="entry name" value="Azurin"/>
    <property type="match status" value="1"/>
</dbReference>
<evidence type="ECO:0000256" key="4">
    <source>
        <dbReference type="ARBA" id="ARBA00023008"/>
    </source>
</evidence>
<keyword evidence="1" id="KW-0813">Transport</keyword>
<dbReference type="PANTHER" id="PTHR38439:SF2">
    <property type="entry name" value="OUTER MEMBRANE PROTEIN H.8"/>
    <property type="match status" value="1"/>
</dbReference>
<feature type="domain" description="Blue (type 1) copper" evidence="6">
    <location>
        <begin position="37"/>
        <end position="162"/>
    </location>
</feature>
<feature type="chain" id="PRO_5013654394" evidence="5">
    <location>
        <begin position="22"/>
        <end position="163"/>
    </location>
</feature>
<organism evidence="7">
    <name type="scientific">Chryseobacterium sp. B5</name>
    <dbReference type="NCBI Taxonomy" id="2050562"/>
    <lineage>
        <taxon>Bacteria</taxon>
        <taxon>Pseudomonadati</taxon>
        <taxon>Bacteroidota</taxon>
        <taxon>Flavobacteriia</taxon>
        <taxon>Flavobacteriales</taxon>
        <taxon>Weeksellaceae</taxon>
        <taxon>Chryseobacterium group</taxon>
        <taxon>Chryseobacterium</taxon>
    </lineage>
</organism>
<dbReference type="Gene3D" id="2.60.40.420">
    <property type="entry name" value="Cupredoxins - blue copper proteins"/>
    <property type="match status" value="1"/>
</dbReference>
<accession>A0A2G7T8W1</accession>
<dbReference type="InterPro" id="IPR050845">
    <property type="entry name" value="Cu-binding_ET"/>
</dbReference>
<dbReference type="InterPro" id="IPR000923">
    <property type="entry name" value="BlueCu_1"/>
</dbReference>
<comment type="caution">
    <text evidence="7">The sequence shown here is derived from an EMBL/GenBank/DDBJ whole genome shotgun (WGS) entry which is preliminary data.</text>
</comment>
<name>A0A2G7T8W1_9FLAO</name>
<dbReference type="GO" id="GO:0005507">
    <property type="term" value="F:copper ion binding"/>
    <property type="evidence" value="ECO:0007669"/>
    <property type="project" value="InterPro"/>
</dbReference>
<dbReference type="AlphaFoldDB" id="A0A2G7T8W1"/>
<gene>
    <name evidence="7" type="primary">azu</name>
    <name evidence="7" type="ORF">CTI11_07875</name>
</gene>
<dbReference type="InterPro" id="IPR008972">
    <property type="entry name" value="Cupredoxin"/>
</dbReference>
<evidence type="ECO:0000313" key="7">
    <source>
        <dbReference type="EMBL" id="PII36348.1"/>
    </source>
</evidence>
<dbReference type="PANTHER" id="PTHR38439">
    <property type="entry name" value="AURACYANIN-B"/>
    <property type="match status" value="1"/>
</dbReference>